<evidence type="ECO:0000256" key="1">
    <source>
        <dbReference type="ARBA" id="ARBA00023015"/>
    </source>
</evidence>
<gene>
    <name evidence="6" type="ordered locus">RSPO_m00848</name>
</gene>
<dbReference type="PANTHER" id="PTHR30055">
    <property type="entry name" value="HTH-TYPE TRANSCRIPTIONAL REGULATOR RUTR"/>
    <property type="match status" value="1"/>
</dbReference>
<dbReference type="PROSITE" id="PS50977">
    <property type="entry name" value="HTH_TETR_2"/>
    <property type="match status" value="1"/>
</dbReference>
<feature type="DNA-binding region" description="H-T-H motif" evidence="4">
    <location>
        <begin position="71"/>
        <end position="90"/>
    </location>
</feature>
<dbReference type="Gene3D" id="1.10.357.10">
    <property type="entry name" value="Tetracycline Repressor, domain 2"/>
    <property type="match status" value="1"/>
</dbReference>
<dbReference type="HOGENOM" id="CLU_069356_27_2_4"/>
<dbReference type="PATRIC" id="fig|1031711.3.peg.4062"/>
<reference evidence="6 7" key="1">
    <citation type="journal article" date="2011" name="J. Bacteriol.">
        <title>Complete genome sequence of the plant pathogen Ralstonia solanacearum strain Po82.</title>
        <authorList>
            <person name="Xu J."/>
            <person name="Zheng H.J."/>
            <person name="Liu L."/>
            <person name="Pan Z.C."/>
            <person name="Prior P."/>
            <person name="Tang B."/>
            <person name="Xu J.S."/>
            <person name="Zhang H."/>
            <person name="Tian Q."/>
            <person name="Zhang L.Q."/>
            <person name="Feng J."/>
        </authorList>
    </citation>
    <scope>NUCLEOTIDE SEQUENCE [LARGE SCALE GENOMIC DNA]</scope>
    <source>
        <strain evidence="7">Po82</strain>
    </source>
</reference>
<dbReference type="InterPro" id="IPR001647">
    <property type="entry name" value="HTH_TetR"/>
</dbReference>
<keyword evidence="3" id="KW-0804">Transcription</keyword>
<evidence type="ECO:0000313" key="6">
    <source>
        <dbReference type="EMBL" id="AEG71486.1"/>
    </source>
</evidence>
<keyword evidence="2 4" id="KW-0238">DNA-binding</keyword>
<evidence type="ECO:0000313" key="7">
    <source>
        <dbReference type="Proteomes" id="UP000007953"/>
    </source>
</evidence>
<keyword evidence="1" id="KW-0805">Transcription regulation</keyword>
<dbReference type="Pfam" id="PF00440">
    <property type="entry name" value="TetR_N"/>
    <property type="match status" value="1"/>
</dbReference>
<dbReference type="InterPro" id="IPR036271">
    <property type="entry name" value="Tet_transcr_reg_TetR-rel_C_sf"/>
</dbReference>
<dbReference type="Proteomes" id="UP000007953">
    <property type="component" value="Plasmid megaplasmid"/>
</dbReference>
<dbReference type="GO" id="GO:0000976">
    <property type="term" value="F:transcription cis-regulatory region binding"/>
    <property type="evidence" value="ECO:0007669"/>
    <property type="project" value="TreeGrafter"/>
</dbReference>
<protein>
    <recommendedName>
        <fullName evidence="5">HTH tetR-type domain-containing protein</fullName>
    </recommendedName>
</protein>
<evidence type="ECO:0000259" key="5">
    <source>
        <dbReference type="PROSITE" id="PS50977"/>
    </source>
</evidence>
<keyword evidence="6" id="KW-0614">Plasmid</keyword>
<organism evidence="6 7">
    <name type="scientific">Ralstonia solanacearum (strain Po82)</name>
    <dbReference type="NCBI Taxonomy" id="1031711"/>
    <lineage>
        <taxon>Bacteria</taxon>
        <taxon>Pseudomonadati</taxon>
        <taxon>Pseudomonadota</taxon>
        <taxon>Betaproteobacteria</taxon>
        <taxon>Burkholderiales</taxon>
        <taxon>Burkholderiaceae</taxon>
        <taxon>Ralstonia</taxon>
        <taxon>Ralstonia solanacearum species complex</taxon>
    </lineage>
</organism>
<proteinExistence type="predicted"/>
<evidence type="ECO:0000256" key="3">
    <source>
        <dbReference type="ARBA" id="ARBA00023163"/>
    </source>
</evidence>
<dbReference type="PANTHER" id="PTHR30055:SF234">
    <property type="entry name" value="HTH-TYPE TRANSCRIPTIONAL REGULATOR BETI"/>
    <property type="match status" value="1"/>
</dbReference>
<dbReference type="InterPro" id="IPR009057">
    <property type="entry name" value="Homeodomain-like_sf"/>
</dbReference>
<dbReference type="SUPFAM" id="SSF46689">
    <property type="entry name" value="Homeodomain-like"/>
    <property type="match status" value="1"/>
</dbReference>
<dbReference type="InterPro" id="IPR050109">
    <property type="entry name" value="HTH-type_TetR-like_transc_reg"/>
</dbReference>
<accession>F6GA43</accession>
<dbReference type="EMBL" id="CP002820">
    <property type="protein sequence ID" value="AEG71486.1"/>
    <property type="molecule type" value="Genomic_DNA"/>
</dbReference>
<name>F6GA43_RALS8</name>
<evidence type="ECO:0000256" key="2">
    <source>
        <dbReference type="ARBA" id="ARBA00023125"/>
    </source>
</evidence>
<dbReference type="SUPFAM" id="SSF48498">
    <property type="entry name" value="Tetracyclin repressor-like, C-terminal domain"/>
    <property type="match status" value="1"/>
</dbReference>
<dbReference type="PRINTS" id="PR00455">
    <property type="entry name" value="HTHTETR"/>
</dbReference>
<feature type="domain" description="HTH tetR-type" evidence="5">
    <location>
        <begin position="48"/>
        <end position="108"/>
    </location>
</feature>
<evidence type="ECO:0000256" key="4">
    <source>
        <dbReference type="PROSITE-ProRule" id="PRU00335"/>
    </source>
</evidence>
<geneLocation type="plasmid" evidence="7"/>
<dbReference type="AlphaFoldDB" id="F6GA43"/>
<dbReference type="KEGG" id="rsn:RSPO_m00848"/>
<dbReference type="GO" id="GO:0003700">
    <property type="term" value="F:DNA-binding transcription factor activity"/>
    <property type="evidence" value="ECO:0007669"/>
    <property type="project" value="TreeGrafter"/>
</dbReference>
<sequence length="256" mass="29134">MWWYCRALDFQARSIARPAKADMRSSRKQISDTTRAAVPKKRVRLSPEVRRQQILDAALVEFSTLGFTAASIAKIARRAGTSKANLYVHFSNKDAIFETLLRDLLVPSRALLQQAQQGQNLDELIDAFIEDAYAGLTPQVIAVIRLLIAESHRVPHLIQRWHEETVVPARAEQQHRIEQYVAAGQMPQTPVTDYFSFVMAPVLYVAICRMVFRQDVAEDEYRNIRETHRKVLHMLLKPAPDGLALPAGRKRAAKPR</sequence>